<name>A0A245ZJU1_9SPHN</name>
<dbReference type="AlphaFoldDB" id="A0A245ZJU1"/>
<dbReference type="Proteomes" id="UP000197290">
    <property type="component" value="Unassembled WGS sequence"/>
</dbReference>
<dbReference type="InterPro" id="IPR043148">
    <property type="entry name" value="TagF_C"/>
</dbReference>
<accession>A0A245ZJU1</accession>
<evidence type="ECO:0000313" key="1">
    <source>
        <dbReference type="EMBL" id="OWK30019.1"/>
    </source>
</evidence>
<protein>
    <recommendedName>
        <fullName evidence="3">CDP-glycerol:poly(Glycerophosphate) glycerophosphotransferase</fullName>
    </recommendedName>
</protein>
<dbReference type="RefSeq" id="WP_088367064.1">
    <property type="nucleotide sequence ID" value="NZ_NBBI01000003.1"/>
</dbReference>
<dbReference type="EMBL" id="NBBI01000003">
    <property type="protein sequence ID" value="OWK30019.1"/>
    <property type="molecule type" value="Genomic_DNA"/>
</dbReference>
<reference evidence="1 2" key="1">
    <citation type="submission" date="2017-03" db="EMBL/GenBank/DDBJ databases">
        <title>Genome sequence of Sphingomonas dokdonensis DSM 21029.</title>
        <authorList>
            <person name="Poehlein A."/>
            <person name="Wuebbeler J.H."/>
            <person name="Steinbuechel A."/>
            <person name="Daniel R."/>
        </authorList>
    </citation>
    <scope>NUCLEOTIDE SEQUENCE [LARGE SCALE GENOMIC DNA]</scope>
    <source>
        <strain evidence="1 2">DSM 21029</strain>
    </source>
</reference>
<gene>
    <name evidence="1" type="ORF">SPDO_17000</name>
</gene>
<dbReference type="Gene3D" id="3.40.50.12580">
    <property type="match status" value="1"/>
</dbReference>
<keyword evidence="2" id="KW-1185">Reference proteome</keyword>
<sequence length="376" mass="41860">MRIAFLYIAEAYQCYHGAAIALELARRTDWTIVNHYNDPETPHHLARIAAAWGGPAIEERPLRKSWLTRTAQQRLRRLGMFKDMVMRDNIAELNGYDAIFAVENTAAALRRLGADLPRLIYSPHGFGDRARGFIPRIATFDLVLLAGEKTAARMLAEGLVREGGYALTGSVKLDTAARIAKANRLPFAREQRTVLYNPHKEPKLTSWYKFIEPMLAGFAAEPGMNLVVAPHVKLFRRRTEAVRDAWRARSTANVLVDPGSDRSVDMSYAVAADIYVGDVSSQVYEFLAQPRPCVFLNAHRIDWRDDPSFAHWHLGDVVDDPADLMAAIRAAPERHALYRERQEALAKASLGDTSPGAAGRAAEAVIAFMEGRRAAA</sequence>
<evidence type="ECO:0008006" key="3">
    <source>
        <dbReference type="Google" id="ProtNLM"/>
    </source>
</evidence>
<comment type="caution">
    <text evidence="1">The sequence shown here is derived from an EMBL/GenBank/DDBJ whole genome shotgun (WGS) entry which is preliminary data.</text>
</comment>
<organism evidence="1 2">
    <name type="scientific">Sphingomonas dokdonensis</name>
    <dbReference type="NCBI Taxonomy" id="344880"/>
    <lineage>
        <taxon>Bacteria</taxon>
        <taxon>Pseudomonadati</taxon>
        <taxon>Pseudomonadota</taxon>
        <taxon>Alphaproteobacteria</taxon>
        <taxon>Sphingomonadales</taxon>
        <taxon>Sphingomonadaceae</taxon>
        <taxon>Sphingomonas</taxon>
    </lineage>
</organism>
<proteinExistence type="predicted"/>
<dbReference type="SUPFAM" id="SSF53756">
    <property type="entry name" value="UDP-Glycosyltransferase/glycogen phosphorylase"/>
    <property type="match status" value="1"/>
</dbReference>
<evidence type="ECO:0000313" key="2">
    <source>
        <dbReference type="Proteomes" id="UP000197290"/>
    </source>
</evidence>
<dbReference type="OrthoDB" id="8437129at2"/>